<protein>
    <submittedName>
        <fullName evidence="1">Uncharacterized protein</fullName>
    </submittedName>
</protein>
<organism evidence="1">
    <name type="scientific">Rhizoctonia solani</name>
    <dbReference type="NCBI Taxonomy" id="456999"/>
    <lineage>
        <taxon>Eukaryota</taxon>
        <taxon>Fungi</taxon>
        <taxon>Dikarya</taxon>
        <taxon>Basidiomycota</taxon>
        <taxon>Agaricomycotina</taxon>
        <taxon>Agaricomycetes</taxon>
        <taxon>Cantharellales</taxon>
        <taxon>Ceratobasidiaceae</taxon>
        <taxon>Rhizoctonia</taxon>
    </lineage>
</organism>
<accession>N0ABU6</accession>
<dbReference type="RefSeq" id="YP_008082027.1">
    <property type="nucleotide sequence ID" value="NC_021436.1"/>
</dbReference>
<dbReference type="EMBL" id="KC352446">
    <property type="protein sequence ID" value="AGK45405.1"/>
    <property type="molecule type" value="Genomic_DNA"/>
</dbReference>
<gene>
    <name evidence="1" type="ORF">RSOL_m00800</name>
</gene>
<sequence length="77" mass="8773">MINKNDNQDRSWLSAGGNLWINSRRLAIAIAYAGGVSRRAPNFFLYGKLEAWHGESSIRQQNLGLIKKFRANNCVFF</sequence>
<dbReference type="AlphaFoldDB" id="N0ABU6"/>
<proteinExistence type="predicted"/>
<dbReference type="GeneID" id="16029523"/>
<reference evidence="1" key="2">
    <citation type="journal article" date="2014" name="FEMS Microbiol. Lett.">
        <title>Mobile elements and mitochondrial genome expansion in the soil fungus and potato pathogen Rhizoctonia solani AG-3.</title>
        <authorList>
            <person name="Losada L."/>
            <person name="Pakala S.B."/>
            <person name="Fedorova N.D."/>
            <person name="Joardar V."/>
            <person name="Shabalina S.A."/>
            <person name="Hostetler J."/>
            <person name="Pakala S.M."/>
            <person name="Zafar N."/>
            <person name="Thomas E."/>
            <person name="Rodriguez-Carres M."/>
            <person name="Dean R."/>
            <person name="Vilgalys R."/>
            <person name="Nierman W.C."/>
            <person name="Cubeta M.A."/>
        </authorList>
    </citation>
    <scope>NUCLEOTIDE SEQUENCE</scope>
    <source>
        <strain evidence="1">AG3 Rhs1AP</strain>
    </source>
</reference>
<geneLocation type="mitochondrion" evidence="1"/>
<evidence type="ECO:0000313" key="1">
    <source>
        <dbReference type="EMBL" id="AGK45405.1"/>
    </source>
</evidence>
<keyword evidence="1" id="KW-0496">Mitochondrion</keyword>
<name>N0ABU6_9AGAM</name>
<reference evidence="1" key="1">
    <citation type="submission" date="2012-12" db="EMBL/GenBank/DDBJ databases">
        <authorList>
            <person name="Pakala S."/>
            <person name="Fedorova N."/>
            <person name="Joardar V."/>
            <person name="Shabalina S."/>
            <person name="Hostetler J."/>
            <person name="Pakala S."/>
            <person name="Zafar N."/>
            <person name="Nierman W."/>
            <person name="Cubeta M."/>
        </authorList>
    </citation>
    <scope>NUCLEOTIDE SEQUENCE</scope>
    <source>
        <strain evidence="1">AG3 Rhs1AP</strain>
    </source>
</reference>